<protein>
    <submittedName>
        <fullName evidence="1">Uncharacterized protein</fullName>
    </submittedName>
</protein>
<reference evidence="1" key="1">
    <citation type="submission" date="2021-02" db="EMBL/GenBank/DDBJ databases">
        <title>Genomic Encyclopedia of Type Strains, Phase IV (KMG-V): Genome sequencing to study the core and pangenomes of soil and plant-associated prokaryotes.</title>
        <authorList>
            <person name="Whitman W."/>
        </authorList>
    </citation>
    <scope>NUCLEOTIDE SEQUENCE</scope>
    <source>
        <strain evidence="1">USDA 406</strain>
    </source>
</reference>
<name>A0A8I1Y7P9_BRAEL</name>
<comment type="caution">
    <text evidence="1">The sequence shown here is derived from an EMBL/GenBank/DDBJ whole genome shotgun (WGS) entry which is preliminary data.</text>
</comment>
<dbReference type="Proteomes" id="UP000673383">
    <property type="component" value="Unassembled WGS sequence"/>
</dbReference>
<dbReference type="AlphaFoldDB" id="A0A8I1Y7P9"/>
<evidence type="ECO:0000313" key="2">
    <source>
        <dbReference type="Proteomes" id="UP000673383"/>
    </source>
</evidence>
<dbReference type="EMBL" id="JAFICZ010000001">
    <property type="protein sequence ID" value="MBP1294312.1"/>
    <property type="molecule type" value="Genomic_DNA"/>
</dbReference>
<gene>
    <name evidence="1" type="ORF">JOH49_004065</name>
</gene>
<sequence>MSNRNPTHARAGNRARFTVPQPVRKGFLKYVATLHYRPDPGWKGIEFKAITSRRAQLAAWRHASMIVNREADHGFDYSV</sequence>
<organism evidence="1 2">
    <name type="scientific">Bradyrhizobium elkanii</name>
    <dbReference type="NCBI Taxonomy" id="29448"/>
    <lineage>
        <taxon>Bacteria</taxon>
        <taxon>Pseudomonadati</taxon>
        <taxon>Pseudomonadota</taxon>
        <taxon>Alphaproteobacteria</taxon>
        <taxon>Hyphomicrobiales</taxon>
        <taxon>Nitrobacteraceae</taxon>
        <taxon>Bradyrhizobium</taxon>
    </lineage>
</organism>
<accession>A0A8I1Y7P9</accession>
<proteinExistence type="predicted"/>
<evidence type="ECO:0000313" key="1">
    <source>
        <dbReference type="EMBL" id="MBP1294312.1"/>
    </source>
</evidence>
<dbReference type="RefSeq" id="WP_209944348.1">
    <property type="nucleotide sequence ID" value="NZ_JAFICZ010000001.1"/>
</dbReference>